<evidence type="ECO:0000313" key="5">
    <source>
        <dbReference type="EMBL" id="AFY94194.1"/>
    </source>
</evidence>
<dbReference type="AlphaFoldDB" id="K9UBK7"/>
<evidence type="ECO:0000313" key="6">
    <source>
        <dbReference type="EMBL" id="AFY94268.1"/>
    </source>
</evidence>
<protein>
    <submittedName>
        <fullName evidence="4">Transposase</fullName>
    </submittedName>
</protein>
<dbReference type="EMBL" id="CP003600">
    <property type="protein sequence ID" value="AFY94194.1"/>
    <property type="molecule type" value="Genomic_DNA"/>
</dbReference>
<dbReference type="Pfam" id="PF13751">
    <property type="entry name" value="DDE_Tnp_1_6"/>
    <property type="match status" value="1"/>
</dbReference>
<dbReference type="PANTHER" id="PTHR33408">
    <property type="entry name" value="TRANSPOSASE"/>
    <property type="match status" value="1"/>
</dbReference>
<dbReference type="EMBL" id="CP003600">
    <property type="protein sequence ID" value="AFY94268.1"/>
    <property type="molecule type" value="Genomic_DNA"/>
</dbReference>
<evidence type="ECO:0000313" key="9">
    <source>
        <dbReference type="Proteomes" id="UP000010366"/>
    </source>
</evidence>
<accession>K9UBK7</accession>
<evidence type="ECO:0000256" key="1">
    <source>
        <dbReference type="SAM" id="Coils"/>
    </source>
</evidence>
<feature type="domain" description="Transposase InsH N-terminal" evidence="2">
    <location>
        <begin position="18"/>
        <end position="109"/>
    </location>
</feature>
<evidence type="ECO:0000259" key="3">
    <source>
        <dbReference type="Pfam" id="PF13751"/>
    </source>
</evidence>
<reference evidence="4 9" key="1">
    <citation type="submission" date="2012-05" db="EMBL/GenBank/DDBJ databases">
        <title>Finished chromosome of genome of Chamaesiphon sp. PCC 6605.</title>
        <authorList>
            <consortium name="US DOE Joint Genome Institute"/>
            <person name="Gugger M."/>
            <person name="Coursin T."/>
            <person name="Rippka R."/>
            <person name="Tandeau De Marsac N."/>
            <person name="Huntemann M."/>
            <person name="Wei C.-L."/>
            <person name="Han J."/>
            <person name="Detter J.C."/>
            <person name="Han C."/>
            <person name="Tapia R."/>
            <person name="Chen A."/>
            <person name="Kyrpides N."/>
            <person name="Mavromatis K."/>
            <person name="Markowitz V."/>
            <person name="Szeto E."/>
            <person name="Ivanova N."/>
            <person name="Pagani I."/>
            <person name="Pati A."/>
            <person name="Goodwin L."/>
            <person name="Nordberg H.P."/>
            <person name="Cantor M.N."/>
            <person name="Hua S.X."/>
            <person name="Woyke T."/>
            <person name="Kerfeld C.A."/>
        </authorList>
    </citation>
    <scope>NUCLEOTIDE SEQUENCE [LARGE SCALE GENOMIC DNA]</scope>
    <source>
        <strain evidence="9">ATCC 27169 / PCC 6605</strain>
        <strain evidence="4">PCC 6605</strain>
    </source>
</reference>
<name>K9UBK7_CHAP6</name>
<keyword evidence="9" id="KW-1185">Reference proteome</keyword>
<feature type="coiled-coil region" evidence="1">
    <location>
        <begin position="155"/>
        <end position="247"/>
    </location>
</feature>
<dbReference type="Proteomes" id="UP000010366">
    <property type="component" value="Chromosome"/>
</dbReference>
<evidence type="ECO:0000259" key="2">
    <source>
        <dbReference type="Pfam" id="PF05598"/>
    </source>
</evidence>
<gene>
    <name evidence="4" type="ORF">Cha6605_0509</name>
    <name evidence="5" type="ORF">Cha6605_3181</name>
    <name evidence="6" type="ORF">Cha6605_3259</name>
    <name evidence="7" type="ORF">Cha6605_4766</name>
    <name evidence="8" type="ORF">Cha6605_5356</name>
</gene>
<dbReference type="KEGG" id="cmp:Cha6605_4766"/>
<dbReference type="KEGG" id="cmp:Cha6605_3181"/>
<dbReference type="EMBL" id="CP003600">
    <property type="protein sequence ID" value="AFY91796.1"/>
    <property type="molecule type" value="Genomic_DNA"/>
</dbReference>
<dbReference type="eggNOG" id="COG3666">
    <property type="taxonomic scope" value="Bacteria"/>
</dbReference>
<organism evidence="4 9">
    <name type="scientific">Chamaesiphon minutus (strain ATCC 27169 / PCC 6605)</name>
    <dbReference type="NCBI Taxonomy" id="1173020"/>
    <lineage>
        <taxon>Bacteria</taxon>
        <taxon>Bacillati</taxon>
        <taxon>Cyanobacteriota</taxon>
        <taxon>Cyanophyceae</taxon>
        <taxon>Gomontiellales</taxon>
        <taxon>Chamaesiphonaceae</taxon>
        <taxon>Chamaesiphon</taxon>
    </lineage>
</organism>
<sequence>MRKFKTVDYEAMLKQTVSIEECLPPDHLARFVVQTIAQLDLSSIYSAYGAKGGTPIAPEILLGMLVYGYATGIFSSRGLEKASYESMPVRFIAGNLHPDHDTIANFRSRFLEQIKELFVQILEMAVAANVLKVEDISVDGTKIHADASKSKAVSHKRLEEIQMQLRTEVEKLIKLGQKADGIKIDKEVDVVAEIARRKERLAHLEKAKQELHNRAQEQYELDQSKYVEKMAERAAYIEKNREKAERKGSITPFFAITDRAQYNFTDPQSRIMKNSGNKGFDQHYNGQIAIEHQALLIISNTLSNHPNDQLDALPTVDAIDRRVGKPKRAALDTGYFSVTNIEGLETRQIEPYIATGRHSHQDYWQTILSQQPDPPVAAATLKAQMAYKLQTDEGRAFYRLRKCTVEPIIGIIKETIGFRQFSLRGLTKAAGEWNLVCLAYNFRRLHRLMGIKCVSPTGC</sequence>
<dbReference type="KEGG" id="cmp:Cha6605_3259"/>
<dbReference type="InterPro" id="IPR008490">
    <property type="entry name" value="Transposase_InsH_N"/>
</dbReference>
<dbReference type="InterPro" id="IPR025668">
    <property type="entry name" value="Tnp_DDE_dom"/>
</dbReference>
<dbReference type="KEGG" id="cmp:Cha6605_0509"/>
<dbReference type="Pfam" id="PF05598">
    <property type="entry name" value="DUF772"/>
    <property type="match status" value="1"/>
</dbReference>
<dbReference type="EMBL" id="CP003600">
    <property type="protein sequence ID" value="AFY96243.1"/>
    <property type="molecule type" value="Genomic_DNA"/>
</dbReference>
<dbReference type="PANTHER" id="PTHR33408:SF4">
    <property type="entry name" value="TRANSPOSASE DDE DOMAIN-CONTAINING PROTEIN"/>
    <property type="match status" value="1"/>
</dbReference>
<dbReference type="EMBL" id="CP003600">
    <property type="protein sequence ID" value="AFY95681.1"/>
    <property type="molecule type" value="Genomic_DNA"/>
</dbReference>
<evidence type="ECO:0000313" key="7">
    <source>
        <dbReference type="EMBL" id="AFY95681.1"/>
    </source>
</evidence>
<dbReference type="HOGENOM" id="CLU_021293_1_1_3"/>
<dbReference type="KEGG" id="cmp:Cha6605_5356"/>
<evidence type="ECO:0000313" key="8">
    <source>
        <dbReference type="EMBL" id="AFY96243.1"/>
    </source>
</evidence>
<evidence type="ECO:0000313" key="4">
    <source>
        <dbReference type="EMBL" id="AFY91796.1"/>
    </source>
</evidence>
<proteinExistence type="predicted"/>
<keyword evidence="1" id="KW-0175">Coiled coil</keyword>
<feature type="domain" description="Transposase DDE" evidence="3">
    <location>
        <begin position="380"/>
        <end position="446"/>
    </location>
</feature>